<dbReference type="EMBL" id="JBEPMO010000007">
    <property type="protein sequence ID" value="MET3731911.1"/>
    <property type="molecule type" value="Genomic_DNA"/>
</dbReference>
<dbReference type="Proteomes" id="UP001549146">
    <property type="component" value="Unassembled WGS sequence"/>
</dbReference>
<dbReference type="RefSeq" id="WP_354508621.1">
    <property type="nucleotide sequence ID" value="NZ_JBEPMO010000007.1"/>
</dbReference>
<reference evidence="2 3" key="1">
    <citation type="submission" date="2024-06" db="EMBL/GenBank/DDBJ databases">
        <title>Genomic Encyclopedia of Type Strains, Phase IV (KMG-IV): sequencing the most valuable type-strain genomes for metagenomic binning, comparative biology and taxonomic classification.</title>
        <authorList>
            <person name="Goeker M."/>
        </authorList>
    </citation>
    <scope>NUCLEOTIDE SEQUENCE [LARGE SCALE GENOMIC DNA]</scope>
    <source>
        <strain evidence="2 3">DSM 29388</strain>
    </source>
</reference>
<dbReference type="InterPro" id="IPR007029">
    <property type="entry name" value="YHS_dom"/>
</dbReference>
<feature type="domain" description="YHS" evidence="1">
    <location>
        <begin position="51"/>
        <end position="92"/>
    </location>
</feature>
<comment type="caution">
    <text evidence="2">The sequence shown here is derived from an EMBL/GenBank/DDBJ whole genome shotgun (WGS) entry which is preliminary data.</text>
</comment>
<evidence type="ECO:0000313" key="2">
    <source>
        <dbReference type="EMBL" id="MET3731911.1"/>
    </source>
</evidence>
<accession>A0ABV2LU16</accession>
<dbReference type="Gene3D" id="1.10.620.20">
    <property type="entry name" value="Ribonucleotide Reductase, subunit A"/>
    <property type="match status" value="1"/>
</dbReference>
<evidence type="ECO:0000313" key="3">
    <source>
        <dbReference type="Proteomes" id="UP001549146"/>
    </source>
</evidence>
<protein>
    <submittedName>
        <fullName evidence="2">YHS domain-containing protein</fullName>
    </submittedName>
</protein>
<organism evidence="2 3">
    <name type="scientific">Moheibacter stercoris</name>
    <dbReference type="NCBI Taxonomy" id="1628251"/>
    <lineage>
        <taxon>Bacteria</taxon>
        <taxon>Pseudomonadati</taxon>
        <taxon>Bacteroidota</taxon>
        <taxon>Flavobacteriia</taxon>
        <taxon>Flavobacteriales</taxon>
        <taxon>Weeksellaceae</taxon>
        <taxon>Moheibacter</taxon>
    </lineage>
</organism>
<dbReference type="PROSITE" id="PS51257">
    <property type="entry name" value="PROKAR_LIPOPROTEIN"/>
    <property type="match status" value="1"/>
</dbReference>
<sequence>MNKKLIALVGVLSLVFISCDNKKEETIEINKVDEHQMEASQKLNVEVDNKIDPICEMVTAEYLSDTLHYNGKVIGFCSKGCKEMFAENPGKYDVK</sequence>
<gene>
    <name evidence="2" type="ORF">ABID46_001493</name>
</gene>
<keyword evidence="3" id="KW-1185">Reference proteome</keyword>
<proteinExistence type="predicted"/>
<evidence type="ECO:0000259" key="1">
    <source>
        <dbReference type="Pfam" id="PF04945"/>
    </source>
</evidence>
<name>A0ABV2LU16_9FLAO</name>
<dbReference type="Pfam" id="PF04945">
    <property type="entry name" value="YHS"/>
    <property type="match status" value="1"/>
</dbReference>
<dbReference type="InterPro" id="IPR012348">
    <property type="entry name" value="RNR-like"/>
</dbReference>